<name>A0A918CN13_9DEIO</name>
<keyword evidence="3" id="KW-1185">Reference proteome</keyword>
<evidence type="ECO:0000313" key="2">
    <source>
        <dbReference type="EMBL" id="GGR31318.1"/>
    </source>
</evidence>
<reference evidence="2" key="1">
    <citation type="journal article" date="2014" name="Int. J. Syst. Evol. Microbiol.">
        <title>Complete genome sequence of Corynebacterium casei LMG S-19264T (=DSM 44701T), isolated from a smear-ripened cheese.</title>
        <authorList>
            <consortium name="US DOE Joint Genome Institute (JGI-PGF)"/>
            <person name="Walter F."/>
            <person name="Albersmeier A."/>
            <person name="Kalinowski J."/>
            <person name="Ruckert C."/>
        </authorList>
    </citation>
    <scope>NUCLEOTIDE SEQUENCE</scope>
    <source>
        <strain evidence="2">JCM 31311</strain>
    </source>
</reference>
<comment type="caution">
    <text evidence="2">The sequence shown here is derived from an EMBL/GenBank/DDBJ whole genome shotgun (WGS) entry which is preliminary data.</text>
</comment>
<evidence type="ECO:0000313" key="3">
    <source>
        <dbReference type="Proteomes" id="UP000603865"/>
    </source>
</evidence>
<dbReference type="InterPro" id="IPR057362">
    <property type="entry name" value="WDGH"/>
</dbReference>
<protein>
    <recommendedName>
        <fullName evidence="1">WDGH domain-containing protein</fullName>
    </recommendedName>
</protein>
<gene>
    <name evidence="2" type="ORF">GCM10008957_47500</name>
</gene>
<organism evidence="2 3">
    <name type="scientific">Deinococcus ruber</name>
    <dbReference type="NCBI Taxonomy" id="1848197"/>
    <lineage>
        <taxon>Bacteria</taxon>
        <taxon>Thermotogati</taxon>
        <taxon>Deinococcota</taxon>
        <taxon>Deinococci</taxon>
        <taxon>Deinococcales</taxon>
        <taxon>Deinococcaceae</taxon>
        <taxon>Deinococcus</taxon>
    </lineage>
</organism>
<sequence length="200" mass="22085">MTTPLDAVYRERAHLTAALSKLFPASLEDHIPAEGEEWDPDWTTVLIVDLPTGQVSWHIASWDLELFAHLPRNAGRVWDGHTTPEKYARLDALEGLPRTIPLDLAQVVVSVGEGHWGATEALDAEGHGREAVENVRRTLERFGLPDEPREMHGVFTEDGRLIALSGMSPNSPQVARGLTAAWNLLRQFCQAALDAAKTQL</sequence>
<dbReference type="AlphaFoldDB" id="A0A918CN13"/>
<proteinExistence type="predicted"/>
<dbReference type="EMBL" id="BMQL01000052">
    <property type="protein sequence ID" value="GGR31318.1"/>
    <property type="molecule type" value="Genomic_DNA"/>
</dbReference>
<dbReference type="Pfam" id="PF25311">
    <property type="entry name" value="WDGH"/>
    <property type="match status" value="1"/>
</dbReference>
<dbReference type="Proteomes" id="UP000603865">
    <property type="component" value="Unassembled WGS sequence"/>
</dbReference>
<reference evidence="2" key="2">
    <citation type="submission" date="2020-09" db="EMBL/GenBank/DDBJ databases">
        <authorList>
            <person name="Sun Q."/>
            <person name="Ohkuma M."/>
        </authorList>
    </citation>
    <scope>NUCLEOTIDE SEQUENCE</scope>
    <source>
        <strain evidence="2">JCM 31311</strain>
    </source>
</reference>
<evidence type="ECO:0000259" key="1">
    <source>
        <dbReference type="Pfam" id="PF25311"/>
    </source>
</evidence>
<accession>A0A918CN13</accession>
<feature type="domain" description="WDGH" evidence="1">
    <location>
        <begin position="6"/>
        <end position="91"/>
    </location>
</feature>
<dbReference type="RefSeq" id="WP_189093005.1">
    <property type="nucleotide sequence ID" value="NZ_BMQL01000052.1"/>
</dbReference>